<comment type="cofactor">
    <cofactor evidence="1">
        <name>a divalent metal cation</name>
        <dbReference type="ChEBI" id="CHEBI:60240"/>
    </cofactor>
</comment>
<gene>
    <name evidence="7" type="ORF">DIATSA_LOCUS3802</name>
</gene>
<evidence type="ECO:0000256" key="1">
    <source>
        <dbReference type="ARBA" id="ARBA00001968"/>
    </source>
</evidence>
<dbReference type="Gene3D" id="1.10.1300.10">
    <property type="entry name" value="3'5'-cyclic nucleotide phosphodiesterase, catalytic domain"/>
    <property type="match status" value="1"/>
</dbReference>
<dbReference type="Proteomes" id="UP001153714">
    <property type="component" value="Chromosome 14"/>
</dbReference>
<reference evidence="7" key="1">
    <citation type="submission" date="2021-12" db="EMBL/GenBank/DDBJ databases">
        <authorList>
            <person name="King R."/>
        </authorList>
    </citation>
    <scope>NUCLEOTIDE SEQUENCE</scope>
</reference>
<dbReference type="AlphaFoldDB" id="A0A9N9QYC8"/>
<name>A0A9N9QYC8_9NEOP</name>
<keyword evidence="4" id="KW-0479">Metal-binding</keyword>
<dbReference type="PANTHER" id="PTHR11347">
    <property type="entry name" value="CYCLIC NUCLEOTIDE PHOSPHODIESTERASE"/>
    <property type="match status" value="1"/>
</dbReference>
<evidence type="ECO:0000256" key="4">
    <source>
        <dbReference type="ARBA" id="ARBA00022723"/>
    </source>
</evidence>
<dbReference type="OrthoDB" id="295473at2759"/>
<dbReference type="InterPro" id="IPR002073">
    <property type="entry name" value="PDEase_catalytic_dom"/>
</dbReference>
<evidence type="ECO:0000313" key="8">
    <source>
        <dbReference type="Proteomes" id="UP001153714"/>
    </source>
</evidence>
<reference evidence="7" key="2">
    <citation type="submission" date="2022-10" db="EMBL/GenBank/DDBJ databases">
        <authorList>
            <consortium name="ENA_rothamsted_submissions"/>
            <consortium name="culmorum"/>
            <person name="King R."/>
        </authorList>
    </citation>
    <scope>NUCLEOTIDE SEQUENCE</scope>
</reference>
<sequence length="277" mass="31919">MFIIKVASLDTLLNIALEQAKQLTKAEHCWVMLVDVDKMELVDSKWKDEKNNVLRFPLNKGIAGQVLTTGRLVNAKSAKDHPAFDPDIDSRPGLTCNTILCFPIREKTGIIGIGQLMNKVNDPYFDGMDEEMALAFSIYCGICMIHSMVYQKIQEAHIRNTLANELVMYHMKVGDAEVIRLLECKGFHNYPHFASLHFNPRALPLRELPCYVLRMFHNLGFHKKFDIKPQKLACFILYVKKGYRDVPYHSWLHAFNVAQWAYAAMMNFRLITDGYMK</sequence>
<dbReference type="Gene3D" id="3.30.450.40">
    <property type="match status" value="1"/>
</dbReference>
<dbReference type="SMART" id="SM00065">
    <property type="entry name" value="GAF"/>
    <property type="match status" value="1"/>
</dbReference>
<feature type="domain" description="PDEase" evidence="6">
    <location>
        <begin position="150"/>
        <end position="277"/>
    </location>
</feature>
<dbReference type="EMBL" id="OU893345">
    <property type="protein sequence ID" value="CAG9785793.1"/>
    <property type="molecule type" value="Genomic_DNA"/>
</dbReference>
<dbReference type="EC" id="3.1.4.35" evidence="3"/>
<dbReference type="GO" id="GO:0007165">
    <property type="term" value="P:signal transduction"/>
    <property type="evidence" value="ECO:0007669"/>
    <property type="project" value="InterPro"/>
</dbReference>
<keyword evidence="5" id="KW-0378">Hydrolase</keyword>
<keyword evidence="8" id="KW-1185">Reference proteome</keyword>
<dbReference type="GO" id="GO:0046872">
    <property type="term" value="F:metal ion binding"/>
    <property type="evidence" value="ECO:0007669"/>
    <property type="project" value="UniProtKB-KW"/>
</dbReference>
<evidence type="ECO:0000259" key="6">
    <source>
        <dbReference type="PROSITE" id="PS51845"/>
    </source>
</evidence>
<dbReference type="InterPro" id="IPR029016">
    <property type="entry name" value="GAF-like_dom_sf"/>
</dbReference>
<comment type="similarity">
    <text evidence="2">Belongs to the cyclic nucleotide phosphodiesterase family.</text>
</comment>
<evidence type="ECO:0000256" key="5">
    <source>
        <dbReference type="ARBA" id="ARBA00022801"/>
    </source>
</evidence>
<dbReference type="SUPFAM" id="SSF55781">
    <property type="entry name" value="GAF domain-like"/>
    <property type="match status" value="1"/>
</dbReference>
<proteinExistence type="inferred from homology"/>
<dbReference type="InterPro" id="IPR036971">
    <property type="entry name" value="PDEase_catalytic_dom_sf"/>
</dbReference>
<dbReference type="Pfam" id="PF13185">
    <property type="entry name" value="GAF_2"/>
    <property type="match status" value="1"/>
</dbReference>
<evidence type="ECO:0000256" key="2">
    <source>
        <dbReference type="ARBA" id="ARBA00007648"/>
    </source>
</evidence>
<evidence type="ECO:0000256" key="3">
    <source>
        <dbReference type="ARBA" id="ARBA00012319"/>
    </source>
</evidence>
<evidence type="ECO:0000313" key="7">
    <source>
        <dbReference type="EMBL" id="CAG9785793.1"/>
    </source>
</evidence>
<dbReference type="InterPro" id="IPR003018">
    <property type="entry name" value="GAF"/>
</dbReference>
<accession>A0A9N9QYC8</accession>
<dbReference type="SUPFAM" id="SSF109604">
    <property type="entry name" value="HD-domain/PDEase-like"/>
    <property type="match status" value="1"/>
</dbReference>
<dbReference type="GO" id="GO:0047555">
    <property type="term" value="F:3',5'-cyclic-GMP phosphodiesterase activity"/>
    <property type="evidence" value="ECO:0007669"/>
    <property type="project" value="UniProtKB-EC"/>
</dbReference>
<organism evidence="7 8">
    <name type="scientific">Diatraea saccharalis</name>
    <name type="common">sugarcane borer</name>
    <dbReference type="NCBI Taxonomy" id="40085"/>
    <lineage>
        <taxon>Eukaryota</taxon>
        <taxon>Metazoa</taxon>
        <taxon>Ecdysozoa</taxon>
        <taxon>Arthropoda</taxon>
        <taxon>Hexapoda</taxon>
        <taxon>Insecta</taxon>
        <taxon>Pterygota</taxon>
        <taxon>Neoptera</taxon>
        <taxon>Endopterygota</taxon>
        <taxon>Lepidoptera</taxon>
        <taxon>Glossata</taxon>
        <taxon>Ditrysia</taxon>
        <taxon>Pyraloidea</taxon>
        <taxon>Crambidae</taxon>
        <taxon>Crambinae</taxon>
        <taxon>Diatraea</taxon>
    </lineage>
</organism>
<dbReference type="PROSITE" id="PS51845">
    <property type="entry name" value="PDEASE_I_2"/>
    <property type="match status" value="1"/>
</dbReference>
<protein>
    <recommendedName>
        <fullName evidence="3">3',5'-cyclic-GMP phosphodiesterase</fullName>
        <ecNumber evidence="3">3.1.4.35</ecNumber>
    </recommendedName>
</protein>